<proteinExistence type="predicted"/>
<evidence type="ECO:0000313" key="1">
    <source>
        <dbReference type="EMBL" id="CAB3988837.1"/>
    </source>
</evidence>
<organism evidence="1 2">
    <name type="scientific">Paramuricea clavata</name>
    <name type="common">Red gorgonian</name>
    <name type="synonym">Violescent sea-whip</name>
    <dbReference type="NCBI Taxonomy" id="317549"/>
    <lineage>
        <taxon>Eukaryota</taxon>
        <taxon>Metazoa</taxon>
        <taxon>Cnidaria</taxon>
        <taxon>Anthozoa</taxon>
        <taxon>Octocorallia</taxon>
        <taxon>Malacalcyonacea</taxon>
        <taxon>Plexauridae</taxon>
        <taxon>Paramuricea</taxon>
    </lineage>
</organism>
<dbReference type="EMBL" id="CACRXK020001392">
    <property type="protein sequence ID" value="CAB3988837.1"/>
    <property type="molecule type" value="Genomic_DNA"/>
</dbReference>
<sequence>MKIGKYTKQTNFLTLPDGIVCNTLKQSSIQTSENLTDILALVSETNTGENSFLDSEQFKKAKKVFKQAVIEARRALHVKALSSEERILAATVLLGSGMLEQLDDPKTVVSDCEHYLNDLHNLLAIPEIYSVHFMKGIKSFFKKDSRARILESVAAISLVLAEFISKFRKERIALFDWPLVKHDEHKLAINPILYQQKSKQNLNDQRDSPVWNNKVLQGERIPNPSGNCSLNSKGDLVCLLSGKDDKCGLGKLSGATGELQLFPLSPSKNIKTENIKYCCVAVDEDDRMYVLSWYDDDVGYKLSVYTKDGVIQYHCEVNVHIVQQSCYIAVTKDKKIVICGVDDDGEIVVHLCRISEDQEPQMQLLTLTTDLRNHLLESVFVSCKNEIIVTTINVTKQSNVLYIYTEDGQLQRTVEFRPSKGNKYLSVCYNQDNIIGFHVANRKIFVEYLSAETGELQVTYLLSTTNFPVNISYFHLVCHTNGTLALIDDKHVILLRKM</sequence>
<dbReference type="AlphaFoldDB" id="A0A6S7GQZ9"/>
<gene>
    <name evidence="1" type="ORF">PACLA_8A006212</name>
</gene>
<reference evidence="1" key="1">
    <citation type="submission" date="2020-04" db="EMBL/GenBank/DDBJ databases">
        <authorList>
            <person name="Alioto T."/>
            <person name="Alioto T."/>
            <person name="Gomez Garrido J."/>
        </authorList>
    </citation>
    <scope>NUCLEOTIDE SEQUENCE</scope>
    <source>
        <strain evidence="1">A484AB</strain>
    </source>
</reference>
<evidence type="ECO:0000313" key="2">
    <source>
        <dbReference type="Proteomes" id="UP001152795"/>
    </source>
</evidence>
<keyword evidence="2" id="KW-1185">Reference proteome</keyword>
<accession>A0A6S7GQZ9</accession>
<name>A0A6S7GQZ9_PARCT</name>
<protein>
    <submittedName>
        <fullName evidence="1">Uncharacterized protein</fullName>
    </submittedName>
</protein>
<dbReference type="Proteomes" id="UP001152795">
    <property type="component" value="Unassembled WGS sequence"/>
</dbReference>
<dbReference type="SUPFAM" id="SSF75011">
    <property type="entry name" value="3-carboxy-cis,cis-mucoante lactonizing enzyme"/>
    <property type="match status" value="1"/>
</dbReference>
<comment type="caution">
    <text evidence="1">The sequence shown here is derived from an EMBL/GenBank/DDBJ whole genome shotgun (WGS) entry which is preliminary data.</text>
</comment>